<evidence type="ECO:0000256" key="9">
    <source>
        <dbReference type="ARBA" id="ARBA00023242"/>
    </source>
</evidence>
<comment type="similarity">
    <text evidence="3">Belongs to the sirtuin family. Class I subfamily.</text>
</comment>
<feature type="binding site" evidence="10">
    <location>
        <position position="351"/>
    </location>
    <ligand>
        <name>Zn(2+)</name>
        <dbReference type="ChEBI" id="CHEBI:29105"/>
    </ligand>
</feature>
<evidence type="ECO:0000256" key="4">
    <source>
        <dbReference type="ARBA" id="ARBA00012928"/>
    </source>
</evidence>
<keyword evidence="6 10" id="KW-0479">Metal-binding</keyword>
<feature type="region of interest" description="Disordered" evidence="11">
    <location>
        <begin position="78"/>
        <end position="103"/>
    </location>
</feature>
<evidence type="ECO:0000256" key="11">
    <source>
        <dbReference type="SAM" id="MobiDB-lite"/>
    </source>
</evidence>
<feature type="region of interest" description="Disordered" evidence="11">
    <location>
        <begin position="601"/>
        <end position="635"/>
    </location>
</feature>
<evidence type="ECO:0000313" key="15">
    <source>
        <dbReference type="Proteomes" id="UP000285301"/>
    </source>
</evidence>
<comment type="subcellular location">
    <subcellularLocation>
        <location evidence="2">Nucleus</location>
    </subcellularLocation>
</comment>
<evidence type="ECO:0000256" key="7">
    <source>
        <dbReference type="ARBA" id="ARBA00022833"/>
    </source>
</evidence>
<protein>
    <recommendedName>
        <fullName evidence="4">protein acetyllysine N-acetyltransferase</fullName>
        <ecNumber evidence="4">2.3.1.286</ecNumber>
    </recommendedName>
</protein>
<evidence type="ECO:0000259" key="12">
    <source>
        <dbReference type="PROSITE" id="PS50305"/>
    </source>
</evidence>
<comment type="caution">
    <text evidence="13">The sequence shown here is derived from an EMBL/GenBank/DDBJ whole genome shotgun (WGS) entry which is preliminary data.</text>
</comment>
<dbReference type="GO" id="GO:0017136">
    <property type="term" value="F:histone deacetylase activity, NAD-dependent"/>
    <property type="evidence" value="ECO:0007669"/>
    <property type="project" value="TreeGrafter"/>
</dbReference>
<dbReference type="Gene3D" id="3.30.1600.10">
    <property type="entry name" value="SIR2/SIRT2 'Small Domain"/>
    <property type="match status" value="1"/>
</dbReference>
<dbReference type="InterPro" id="IPR003000">
    <property type="entry name" value="Sirtuin"/>
</dbReference>
<name>A0A443R342_9ACAR</name>
<keyword evidence="9" id="KW-0539">Nucleus</keyword>
<feature type="active site" description="Proton acceptor" evidence="10">
    <location>
        <position position="343"/>
    </location>
</feature>
<dbReference type="InterPro" id="IPR026591">
    <property type="entry name" value="Sirtuin_cat_small_dom_sf"/>
</dbReference>
<dbReference type="PROSITE" id="PS50305">
    <property type="entry name" value="SIRTUIN"/>
    <property type="match status" value="1"/>
</dbReference>
<feature type="domain" description="Deacetylase sirtuin-type" evidence="12">
    <location>
        <begin position="216"/>
        <end position="479"/>
    </location>
</feature>
<dbReference type="GO" id="GO:0005654">
    <property type="term" value="C:nucleoplasm"/>
    <property type="evidence" value="ECO:0007669"/>
    <property type="project" value="TreeGrafter"/>
</dbReference>
<dbReference type="EC" id="2.3.1.286" evidence="4"/>
<dbReference type="Proteomes" id="UP000285301">
    <property type="component" value="Unassembled WGS sequence"/>
</dbReference>
<dbReference type="PANTHER" id="PTHR11085">
    <property type="entry name" value="NAD-DEPENDENT PROTEIN DEACYLASE SIRTUIN-5, MITOCHONDRIAL-RELATED"/>
    <property type="match status" value="1"/>
</dbReference>
<feature type="binding site" evidence="10">
    <location>
        <position position="375"/>
    </location>
    <ligand>
        <name>Zn(2+)</name>
        <dbReference type="ChEBI" id="CHEBI:29105"/>
    </ligand>
</feature>
<accession>A0A443R342</accession>
<feature type="compositionally biased region" description="Polar residues" evidence="11">
    <location>
        <begin position="78"/>
        <end position="91"/>
    </location>
</feature>
<dbReference type="STRING" id="1965070.A0A443R342"/>
<feature type="compositionally biased region" description="Polar residues" evidence="11">
    <location>
        <begin position="507"/>
        <end position="516"/>
    </location>
</feature>
<dbReference type="AlphaFoldDB" id="A0A443R342"/>
<dbReference type="InterPro" id="IPR029035">
    <property type="entry name" value="DHS-like_NAD/FAD-binding_dom"/>
</dbReference>
<keyword evidence="8" id="KW-0520">NAD</keyword>
<gene>
    <name evidence="14" type="ORF">B4U79_03516</name>
    <name evidence="13" type="ORF">B4U79_08017</name>
</gene>
<dbReference type="GO" id="GO:0005637">
    <property type="term" value="C:nuclear inner membrane"/>
    <property type="evidence" value="ECO:0007669"/>
    <property type="project" value="TreeGrafter"/>
</dbReference>
<feature type="region of interest" description="Disordered" evidence="11">
    <location>
        <begin position="501"/>
        <end position="536"/>
    </location>
</feature>
<proteinExistence type="inferred from homology"/>
<dbReference type="GO" id="GO:0033553">
    <property type="term" value="C:rDNA heterochromatin"/>
    <property type="evidence" value="ECO:0007669"/>
    <property type="project" value="TreeGrafter"/>
</dbReference>
<dbReference type="GO" id="GO:0070403">
    <property type="term" value="F:NAD+ binding"/>
    <property type="evidence" value="ECO:0007669"/>
    <property type="project" value="InterPro"/>
</dbReference>
<feature type="binding site" evidence="10">
    <location>
        <position position="378"/>
    </location>
    <ligand>
        <name>Zn(2+)</name>
        <dbReference type="ChEBI" id="CHEBI:29105"/>
    </ligand>
</feature>
<evidence type="ECO:0000256" key="2">
    <source>
        <dbReference type="ARBA" id="ARBA00004123"/>
    </source>
</evidence>
<dbReference type="InterPro" id="IPR050134">
    <property type="entry name" value="NAD-dep_sirtuin_deacylases"/>
</dbReference>
<keyword evidence="7 10" id="KW-0862">Zinc</keyword>
<dbReference type="OrthoDB" id="424302at2759"/>
<evidence type="ECO:0000313" key="14">
    <source>
        <dbReference type="EMBL" id="RWS09684.1"/>
    </source>
</evidence>
<evidence type="ECO:0000256" key="6">
    <source>
        <dbReference type="ARBA" id="ARBA00022723"/>
    </source>
</evidence>
<evidence type="ECO:0000313" key="13">
    <source>
        <dbReference type="EMBL" id="RWS09680.1"/>
    </source>
</evidence>
<keyword evidence="5" id="KW-0808">Transferase</keyword>
<dbReference type="FunFam" id="3.30.1600.10:FF:000013">
    <property type="entry name" value="NAD-dependent protein deacetylase sirtuin-1"/>
    <property type="match status" value="1"/>
</dbReference>
<evidence type="ECO:0000256" key="8">
    <source>
        <dbReference type="ARBA" id="ARBA00023027"/>
    </source>
</evidence>
<sequence length="635" mass="70642">MAANDETSGCYYYERSEQMADFCCSPSSKRSRIDLNSDYYCNNQTVSELNSRSITFEVSSSTSCDVDLNGGDSGFQELKSSNCSPSTSHSDSPVDGRLSSVHDPTINETTEASECDESGQLDIDEKHGNCDNFSEDGSYISDISCGSYLSNMSGEQWKPISCGALNWVQQQISVGTNPRDILQEIVPNACIAPEVESLTLWKLIMNFLSEPPPRKKLAHVNTVEDVVSLIHKSQKIIVLTGAGVSVSCGIPDFRSRDGIYARLSKDFPDLPDPQSMFDIHYFRRDQRPFFKFAKEIFPGLFSPSISHKFIKVIEKHGKLLRNYSQNIDTLEKAAGIERVITCHGSFATATCTRCKHKVDASVIKEDVFAQRIPYCTRCSRDEGGDQMAVLKPDIVFFGEGLSDEFHDAMSIDKDNCDLLIVMGSSLKVRPVALIPSSIPADIPQVLINREKLHHLNFDVELLGDCDVIVQELCNRLGEGWNDYCESKELLTQINEIPQRRTVDEEQVNNSEINNNDGLEANEVSESLDEAKTQSQVSSSVDTFAENSCLQPDSTNDECEDFESTYRRGSNVAERLSEGTFLFCAPNQYVFKGAEVFEDELKADERLDENDECSQSSSSSKSDSSESSSEGRDEQI</sequence>
<evidence type="ECO:0000256" key="5">
    <source>
        <dbReference type="ARBA" id="ARBA00022679"/>
    </source>
</evidence>
<feature type="compositionally biased region" description="Low complexity" evidence="11">
    <location>
        <begin position="612"/>
        <end position="627"/>
    </location>
</feature>
<comment type="cofactor">
    <cofactor evidence="1">
        <name>Zn(2+)</name>
        <dbReference type="ChEBI" id="CHEBI:29105"/>
    </cofactor>
</comment>
<dbReference type="PANTHER" id="PTHR11085:SF9">
    <property type="entry name" value="NAD-DEPENDENT PROTEIN DEACETYLASE SIRTUIN-1"/>
    <property type="match status" value="1"/>
</dbReference>
<keyword evidence="15" id="KW-1185">Reference proteome</keyword>
<dbReference type="GO" id="GO:0003714">
    <property type="term" value="F:transcription corepressor activity"/>
    <property type="evidence" value="ECO:0007669"/>
    <property type="project" value="TreeGrafter"/>
</dbReference>
<feature type="non-terminal residue" evidence="13">
    <location>
        <position position="635"/>
    </location>
</feature>
<dbReference type="InterPro" id="IPR026590">
    <property type="entry name" value="Ssirtuin_cat_dom"/>
</dbReference>
<evidence type="ECO:0000256" key="3">
    <source>
        <dbReference type="ARBA" id="ARBA00006924"/>
    </source>
</evidence>
<dbReference type="CDD" id="cd01408">
    <property type="entry name" value="SIRT1"/>
    <property type="match status" value="1"/>
</dbReference>
<organism evidence="13 15">
    <name type="scientific">Dinothrombium tinctorium</name>
    <dbReference type="NCBI Taxonomy" id="1965070"/>
    <lineage>
        <taxon>Eukaryota</taxon>
        <taxon>Metazoa</taxon>
        <taxon>Ecdysozoa</taxon>
        <taxon>Arthropoda</taxon>
        <taxon>Chelicerata</taxon>
        <taxon>Arachnida</taxon>
        <taxon>Acari</taxon>
        <taxon>Acariformes</taxon>
        <taxon>Trombidiformes</taxon>
        <taxon>Prostigmata</taxon>
        <taxon>Anystina</taxon>
        <taxon>Parasitengona</taxon>
        <taxon>Trombidioidea</taxon>
        <taxon>Trombidiidae</taxon>
        <taxon>Dinothrombium</taxon>
    </lineage>
</organism>
<dbReference type="SUPFAM" id="SSF52467">
    <property type="entry name" value="DHS-like NAD/FAD-binding domain"/>
    <property type="match status" value="1"/>
</dbReference>
<feature type="binding site" evidence="10">
    <location>
        <position position="354"/>
    </location>
    <ligand>
        <name>Zn(2+)</name>
        <dbReference type="ChEBI" id="CHEBI:29105"/>
    </ligand>
</feature>
<dbReference type="Gene3D" id="3.40.50.1220">
    <property type="entry name" value="TPP-binding domain"/>
    <property type="match status" value="1"/>
</dbReference>
<evidence type="ECO:0000256" key="1">
    <source>
        <dbReference type="ARBA" id="ARBA00001947"/>
    </source>
</evidence>
<dbReference type="GO" id="GO:0002039">
    <property type="term" value="F:p53 binding"/>
    <property type="evidence" value="ECO:0007669"/>
    <property type="project" value="TreeGrafter"/>
</dbReference>
<dbReference type="Pfam" id="PF02146">
    <property type="entry name" value="SIR2"/>
    <property type="match status" value="1"/>
</dbReference>
<dbReference type="EMBL" id="NCKU01002389">
    <property type="protein sequence ID" value="RWS09680.1"/>
    <property type="molecule type" value="Genomic_DNA"/>
</dbReference>
<dbReference type="EMBL" id="NCKU01002388">
    <property type="protein sequence ID" value="RWS09684.1"/>
    <property type="molecule type" value="Genomic_DNA"/>
</dbReference>
<reference evidence="13" key="2">
    <citation type="submission" date="2018-11" db="EMBL/GenBank/DDBJ databases">
        <title>Trombidioid mite genomics.</title>
        <authorList>
            <person name="Dong X."/>
        </authorList>
    </citation>
    <scope>NUCLEOTIDE SEQUENCE</scope>
    <source>
        <strain evidence="13">UoL-WK</strain>
    </source>
</reference>
<dbReference type="GO" id="GO:0046872">
    <property type="term" value="F:metal ion binding"/>
    <property type="evidence" value="ECO:0007669"/>
    <property type="project" value="UniProtKB-KW"/>
</dbReference>
<evidence type="ECO:0000256" key="10">
    <source>
        <dbReference type="PROSITE-ProRule" id="PRU00236"/>
    </source>
</evidence>
<reference evidence="13 15" key="1">
    <citation type="journal article" date="2018" name="Gigascience">
        <title>Genomes of trombidid mites reveal novel predicted allergens and laterally-transferred genes associated with secondary metabolism.</title>
        <authorList>
            <person name="Dong X."/>
            <person name="Chaisiri K."/>
            <person name="Xia D."/>
            <person name="Armstrong S.D."/>
            <person name="Fang Y."/>
            <person name="Donnelly M.J."/>
            <person name="Kadowaki T."/>
            <person name="McGarry J.W."/>
            <person name="Darby A.C."/>
            <person name="Makepeace B.L."/>
        </authorList>
    </citation>
    <scope>NUCLEOTIDE SEQUENCE [LARGE SCALE GENOMIC DNA]</scope>
    <source>
        <strain evidence="13">UoL-WK</strain>
    </source>
</reference>